<evidence type="ECO:0000313" key="6">
    <source>
        <dbReference type="EMBL" id="MBB5272112.1"/>
    </source>
</evidence>
<proteinExistence type="predicted"/>
<dbReference type="EC" id="2.3.1.51" evidence="6"/>
<dbReference type="GO" id="GO:0003841">
    <property type="term" value="F:1-acylglycerol-3-phosphate O-acyltransferase activity"/>
    <property type="evidence" value="ECO:0007669"/>
    <property type="project" value="UniProtKB-EC"/>
</dbReference>
<dbReference type="PROSITE" id="PS51257">
    <property type="entry name" value="PROKAR_LIPOPROTEIN"/>
    <property type="match status" value="1"/>
</dbReference>
<evidence type="ECO:0000256" key="4">
    <source>
        <dbReference type="SAM" id="Phobius"/>
    </source>
</evidence>
<organism evidence="6 7">
    <name type="scientific">Quisquiliibacterium transsilvanicum</name>
    <dbReference type="NCBI Taxonomy" id="1549638"/>
    <lineage>
        <taxon>Bacteria</taxon>
        <taxon>Pseudomonadati</taxon>
        <taxon>Pseudomonadota</taxon>
        <taxon>Betaproteobacteria</taxon>
        <taxon>Burkholderiales</taxon>
        <taxon>Burkholderiaceae</taxon>
        <taxon>Quisquiliibacterium</taxon>
    </lineage>
</organism>
<dbReference type="PANTHER" id="PTHR10434:SF40">
    <property type="entry name" value="1-ACYL-SN-GLYCEROL-3-PHOSPHATE ACYLTRANSFERASE"/>
    <property type="match status" value="1"/>
</dbReference>
<evidence type="ECO:0000313" key="7">
    <source>
        <dbReference type="Proteomes" id="UP000532440"/>
    </source>
</evidence>
<accession>A0A7W8M8Y4</accession>
<protein>
    <submittedName>
        <fullName evidence="6">1-acyl-sn-glycerol-3-phosphate acyltransferase</fullName>
        <ecNumber evidence="6">2.3.1.51</ecNumber>
    </submittedName>
</protein>
<gene>
    <name evidence="6" type="ORF">HNQ70_002126</name>
</gene>
<feature type="domain" description="Phospholipid/glycerol acyltransferase" evidence="5">
    <location>
        <begin position="80"/>
        <end position="195"/>
    </location>
</feature>
<comment type="pathway">
    <text evidence="1">Lipid metabolism.</text>
</comment>
<evidence type="ECO:0000256" key="2">
    <source>
        <dbReference type="ARBA" id="ARBA00022679"/>
    </source>
</evidence>
<dbReference type="SMART" id="SM00563">
    <property type="entry name" value="PlsC"/>
    <property type="match status" value="1"/>
</dbReference>
<feature type="transmembrane region" description="Helical" evidence="4">
    <location>
        <begin position="111"/>
        <end position="129"/>
    </location>
</feature>
<dbReference type="AlphaFoldDB" id="A0A7W8M8Y4"/>
<feature type="transmembrane region" description="Helical" evidence="4">
    <location>
        <begin position="16"/>
        <end position="41"/>
    </location>
</feature>
<evidence type="ECO:0000259" key="5">
    <source>
        <dbReference type="SMART" id="SM00563"/>
    </source>
</evidence>
<dbReference type="SUPFAM" id="SSF69593">
    <property type="entry name" value="Glycerol-3-phosphate (1)-acyltransferase"/>
    <property type="match status" value="1"/>
</dbReference>
<keyword evidence="3 6" id="KW-0012">Acyltransferase</keyword>
<comment type="caution">
    <text evidence="6">The sequence shown here is derived from an EMBL/GenBank/DDBJ whole genome shotgun (WGS) entry which is preliminary data.</text>
</comment>
<keyword evidence="4" id="KW-0812">Transmembrane</keyword>
<keyword evidence="4" id="KW-0472">Membrane</keyword>
<dbReference type="CDD" id="cd07989">
    <property type="entry name" value="LPLAT_AGPAT-like"/>
    <property type="match status" value="1"/>
</dbReference>
<dbReference type="EMBL" id="JACHGB010000004">
    <property type="protein sequence ID" value="MBB5272112.1"/>
    <property type="molecule type" value="Genomic_DNA"/>
</dbReference>
<reference evidence="6 7" key="1">
    <citation type="submission" date="2020-08" db="EMBL/GenBank/DDBJ databases">
        <title>Genomic Encyclopedia of Type Strains, Phase IV (KMG-IV): sequencing the most valuable type-strain genomes for metagenomic binning, comparative biology and taxonomic classification.</title>
        <authorList>
            <person name="Goeker M."/>
        </authorList>
    </citation>
    <scope>NUCLEOTIDE SEQUENCE [LARGE SCALE GENOMIC DNA]</scope>
    <source>
        <strain evidence="6 7">DSM 29781</strain>
    </source>
</reference>
<sequence>MTRNTPSSAVLALRSVAFLVFQLSTVIPVAIGCLLCAPLPLHARYRFTIRWPRMVIWGARTILGIRHQVIGAENLPDAPAIVLSKHQSSWETLFYPTYMPRELCYVFKRELLFIPFFGWGIWLLDMIHIDRSRGIDAFEQVVRQGARKLAEGRWLIMFPEGTRTRVGGQGRYKTGGPRFAVRTGALVIPVAVNSGECWPRKAFLKRPGLITVSIGPPIAPEGRSPEQLNREVEDWIEAEMRRISPHAYAAAPAPGGRGPDRLA</sequence>
<keyword evidence="2 6" id="KW-0808">Transferase</keyword>
<dbReference type="Proteomes" id="UP000532440">
    <property type="component" value="Unassembled WGS sequence"/>
</dbReference>
<dbReference type="InterPro" id="IPR002123">
    <property type="entry name" value="Plipid/glycerol_acylTrfase"/>
</dbReference>
<dbReference type="GO" id="GO:0006654">
    <property type="term" value="P:phosphatidic acid biosynthetic process"/>
    <property type="evidence" value="ECO:0007669"/>
    <property type="project" value="TreeGrafter"/>
</dbReference>
<evidence type="ECO:0000256" key="3">
    <source>
        <dbReference type="ARBA" id="ARBA00023315"/>
    </source>
</evidence>
<keyword evidence="7" id="KW-1185">Reference proteome</keyword>
<dbReference type="PANTHER" id="PTHR10434">
    <property type="entry name" value="1-ACYL-SN-GLYCEROL-3-PHOSPHATE ACYLTRANSFERASE"/>
    <property type="match status" value="1"/>
</dbReference>
<dbReference type="Pfam" id="PF01553">
    <property type="entry name" value="Acyltransferase"/>
    <property type="match status" value="1"/>
</dbReference>
<keyword evidence="4" id="KW-1133">Transmembrane helix</keyword>
<name>A0A7W8M8Y4_9BURK</name>
<evidence type="ECO:0000256" key="1">
    <source>
        <dbReference type="ARBA" id="ARBA00005189"/>
    </source>
</evidence>